<gene>
    <name evidence="2" type="ORF">JZO71_00830</name>
</gene>
<name>A0ABS3HWS4_9ENTE</name>
<feature type="domain" description="Phosphoribulokinase/uridine kinase" evidence="1">
    <location>
        <begin position="23"/>
        <end position="206"/>
    </location>
</feature>
<reference evidence="2 3" key="1">
    <citation type="submission" date="2021-03" db="EMBL/GenBank/DDBJ databases">
        <title>Enterococcal diversity collection.</title>
        <authorList>
            <person name="Gilmore M.S."/>
            <person name="Schwartzman J."/>
            <person name="Van Tyne D."/>
            <person name="Martin M."/>
            <person name="Earl A.M."/>
            <person name="Manson A.L."/>
            <person name="Straub T."/>
            <person name="Salamzade R."/>
            <person name="Saavedra J."/>
            <person name="Lebreton F."/>
            <person name="Prichula J."/>
            <person name="Schaufler K."/>
            <person name="Gaca A."/>
            <person name="Sgardioli B."/>
            <person name="Wagenaar J."/>
            <person name="Strong T."/>
        </authorList>
    </citation>
    <scope>NUCLEOTIDE SEQUENCE [LARGE SCALE GENOMIC DNA]</scope>
    <source>
        <strain evidence="2 3">MSG2901</strain>
    </source>
</reference>
<dbReference type="PANTHER" id="PTHR10285">
    <property type="entry name" value="URIDINE KINASE"/>
    <property type="match status" value="1"/>
</dbReference>
<keyword evidence="3" id="KW-1185">Reference proteome</keyword>
<evidence type="ECO:0000313" key="2">
    <source>
        <dbReference type="EMBL" id="MBO0480865.1"/>
    </source>
</evidence>
<evidence type="ECO:0000259" key="1">
    <source>
        <dbReference type="Pfam" id="PF00485"/>
    </source>
</evidence>
<organism evidence="2 3">
    <name type="scientific">Candidatus Enterococcus courvalinii</name>
    <dbReference type="NCBI Taxonomy" id="2815329"/>
    <lineage>
        <taxon>Bacteria</taxon>
        <taxon>Bacillati</taxon>
        <taxon>Bacillota</taxon>
        <taxon>Bacilli</taxon>
        <taxon>Lactobacillales</taxon>
        <taxon>Enterococcaceae</taxon>
        <taxon>Enterococcus</taxon>
    </lineage>
</organism>
<evidence type="ECO:0000313" key="3">
    <source>
        <dbReference type="Proteomes" id="UP000664832"/>
    </source>
</evidence>
<accession>A0ABS3HWS4</accession>
<dbReference type="RefSeq" id="WP_206897693.1">
    <property type="nucleotide sequence ID" value="NZ_JAFLWI010000001.1"/>
</dbReference>
<dbReference type="Gene3D" id="3.40.50.300">
    <property type="entry name" value="P-loop containing nucleotide triphosphate hydrolases"/>
    <property type="match status" value="1"/>
</dbReference>
<dbReference type="InterPro" id="IPR006083">
    <property type="entry name" value="PRK/URK"/>
</dbReference>
<protein>
    <recommendedName>
        <fullName evidence="1">Phosphoribulokinase/uridine kinase domain-containing protein</fullName>
    </recommendedName>
</protein>
<comment type="caution">
    <text evidence="2">The sequence shown here is derived from an EMBL/GenBank/DDBJ whole genome shotgun (WGS) entry which is preliminary data.</text>
</comment>
<dbReference type="Proteomes" id="UP000664832">
    <property type="component" value="Unassembled WGS sequence"/>
</dbReference>
<sequence length="216" mass="25045">MNLSYPIYDVIEKEIQKLKKPNVIGIDGSYASGKTNFTTQLAIYLKKNGYDVQVIHYDSFHKPLPLIKGSGEKDSEVDAFYHAFNSQKLLNELLIPLKQEGVLRKTIKGLDWGSATYVDDLLINIGEHTIVLLEGALLFRKKLLPFIDYKIFLEVSLEEVMRRGRERDVPKVGEWMMDKYRTRYIPVYQRHLDQNHVKETADLIIDNSDYTHPSIK</sequence>
<dbReference type="EMBL" id="JAFLWI010000001">
    <property type="protein sequence ID" value="MBO0480865.1"/>
    <property type="molecule type" value="Genomic_DNA"/>
</dbReference>
<proteinExistence type="predicted"/>
<dbReference type="Pfam" id="PF00485">
    <property type="entry name" value="PRK"/>
    <property type="match status" value="1"/>
</dbReference>
<dbReference type="InterPro" id="IPR027417">
    <property type="entry name" value="P-loop_NTPase"/>
</dbReference>
<dbReference type="SUPFAM" id="SSF52540">
    <property type="entry name" value="P-loop containing nucleoside triphosphate hydrolases"/>
    <property type="match status" value="1"/>
</dbReference>